<accession>A0A7W8DJ05</accession>
<evidence type="ECO:0000256" key="2">
    <source>
        <dbReference type="ARBA" id="ARBA00009539"/>
    </source>
</evidence>
<dbReference type="RefSeq" id="WP_184338561.1">
    <property type="nucleotide sequence ID" value="NZ_JACHIG010000002.1"/>
</dbReference>
<evidence type="ECO:0000259" key="8">
    <source>
        <dbReference type="PROSITE" id="PS51330"/>
    </source>
</evidence>
<dbReference type="AlphaFoldDB" id="A0A7W8DJ05"/>
<dbReference type="InterPro" id="IPR024072">
    <property type="entry name" value="DHFR-like_dom_sf"/>
</dbReference>
<evidence type="ECO:0000313" key="9">
    <source>
        <dbReference type="EMBL" id="MBB5031623.1"/>
    </source>
</evidence>
<dbReference type="EMBL" id="JACHIG010000002">
    <property type="protein sequence ID" value="MBB5031623.1"/>
    <property type="molecule type" value="Genomic_DNA"/>
</dbReference>
<dbReference type="Pfam" id="PF00186">
    <property type="entry name" value="DHFR_1"/>
    <property type="match status" value="1"/>
</dbReference>
<evidence type="ECO:0000256" key="3">
    <source>
        <dbReference type="ARBA" id="ARBA00012856"/>
    </source>
</evidence>
<keyword evidence="6 9" id="KW-0560">Oxidoreductase</keyword>
<reference evidence="9 10" key="1">
    <citation type="submission" date="2020-08" db="EMBL/GenBank/DDBJ databases">
        <title>Genomic Encyclopedia of Type Strains, Phase IV (KMG-IV): sequencing the most valuable type-strain genomes for metagenomic binning, comparative biology and taxonomic classification.</title>
        <authorList>
            <person name="Goeker M."/>
        </authorList>
    </citation>
    <scope>NUCLEOTIDE SEQUENCE [LARGE SCALE GENOMIC DNA]</scope>
    <source>
        <strain evidence="9 10">DSM 12252</strain>
    </source>
</reference>
<dbReference type="SUPFAM" id="SSF53597">
    <property type="entry name" value="Dihydrofolate reductase-like"/>
    <property type="match status" value="1"/>
</dbReference>
<evidence type="ECO:0000256" key="1">
    <source>
        <dbReference type="ARBA" id="ARBA00004903"/>
    </source>
</evidence>
<comment type="pathway">
    <text evidence="1">Cofactor biosynthesis; tetrahydrofolate biosynthesis; 5,6,7,8-tetrahydrofolate from 7,8-dihydrofolate: step 1/1.</text>
</comment>
<keyword evidence="5" id="KW-0521">NADP</keyword>
<gene>
    <name evidence="9" type="ORF">HNQ65_001191</name>
</gene>
<dbReference type="PANTHER" id="PTHR48069:SF3">
    <property type="entry name" value="DIHYDROFOLATE REDUCTASE"/>
    <property type="match status" value="1"/>
</dbReference>
<keyword evidence="10" id="KW-1185">Reference proteome</keyword>
<proteinExistence type="inferred from homology"/>
<dbReference type="UniPathway" id="UPA00077">
    <property type="reaction ID" value="UER00158"/>
</dbReference>
<dbReference type="GO" id="GO:0046452">
    <property type="term" value="P:dihydrofolate metabolic process"/>
    <property type="evidence" value="ECO:0007669"/>
    <property type="project" value="TreeGrafter"/>
</dbReference>
<protein>
    <recommendedName>
        <fullName evidence="3">dihydrofolate reductase</fullName>
        <ecNumber evidence="3">1.5.1.3</ecNumber>
    </recommendedName>
</protein>
<evidence type="ECO:0000313" key="10">
    <source>
        <dbReference type="Proteomes" id="UP000590740"/>
    </source>
</evidence>
<dbReference type="PANTHER" id="PTHR48069">
    <property type="entry name" value="DIHYDROFOLATE REDUCTASE"/>
    <property type="match status" value="1"/>
</dbReference>
<name>A0A7W8DJ05_9BACT</name>
<dbReference type="PRINTS" id="PR00070">
    <property type="entry name" value="DHFR"/>
</dbReference>
<evidence type="ECO:0000256" key="7">
    <source>
        <dbReference type="ARBA" id="ARBA00025067"/>
    </source>
</evidence>
<dbReference type="Proteomes" id="UP000590740">
    <property type="component" value="Unassembled WGS sequence"/>
</dbReference>
<dbReference type="GO" id="GO:0046655">
    <property type="term" value="P:folic acid metabolic process"/>
    <property type="evidence" value="ECO:0007669"/>
    <property type="project" value="TreeGrafter"/>
</dbReference>
<evidence type="ECO:0000256" key="5">
    <source>
        <dbReference type="ARBA" id="ARBA00022857"/>
    </source>
</evidence>
<dbReference type="PROSITE" id="PS51330">
    <property type="entry name" value="DHFR_2"/>
    <property type="match status" value="1"/>
</dbReference>
<dbReference type="InterPro" id="IPR001796">
    <property type="entry name" value="DHFR_dom"/>
</dbReference>
<evidence type="ECO:0000256" key="4">
    <source>
        <dbReference type="ARBA" id="ARBA00022563"/>
    </source>
</evidence>
<feature type="domain" description="DHFR" evidence="8">
    <location>
        <begin position="6"/>
        <end position="166"/>
    </location>
</feature>
<dbReference type="EC" id="1.5.1.3" evidence="3"/>
<comment type="similarity">
    <text evidence="2">Belongs to the dihydrofolate reductase family.</text>
</comment>
<dbReference type="GO" id="GO:0046654">
    <property type="term" value="P:tetrahydrofolate biosynthetic process"/>
    <property type="evidence" value="ECO:0007669"/>
    <property type="project" value="UniProtKB-UniPathway"/>
</dbReference>
<dbReference type="CDD" id="cd00209">
    <property type="entry name" value="DHFR"/>
    <property type="match status" value="1"/>
</dbReference>
<dbReference type="Gene3D" id="3.40.430.10">
    <property type="entry name" value="Dihydrofolate Reductase, subunit A"/>
    <property type="match status" value="1"/>
</dbReference>
<organism evidence="9 10">
    <name type="scientific">Prosthecobacter vanneervenii</name>
    <dbReference type="NCBI Taxonomy" id="48466"/>
    <lineage>
        <taxon>Bacteria</taxon>
        <taxon>Pseudomonadati</taxon>
        <taxon>Verrucomicrobiota</taxon>
        <taxon>Verrucomicrobiia</taxon>
        <taxon>Verrucomicrobiales</taxon>
        <taxon>Verrucomicrobiaceae</taxon>
        <taxon>Prosthecobacter</taxon>
    </lineage>
</organism>
<comment type="caution">
    <text evidence="9">The sequence shown here is derived from an EMBL/GenBank/DDBJ whole genome shotgun (WGS) entry which is preliminary data.</text>
</comment>
<comment type="function">
    <text evidence="7">Key enzyme in folate metabolism. Catalyzes an essential reaction for de novo glycine and purine synthesis, and for DNA precursor synthesis.</text>
</comment>
<dbReference type="GO" id="GO:0005829">
    <property type="term" value="C:cytosol"/>
    <property type="evidence" value="ECO:0007669"/>
    <property type="project" value="TreeGrafter"/>
</dbReference>
<dbReference type="InterPro" id="IPR012259">
    <property type="entry name" value="DHFR"/>
</dbReference>
<dbReference type="GO" id="GO:0004146">
    <property type="term" value="F:dihydrofolate reductase activity"/>
    <property type="evidence" value="ECO:0007669"/>
    <property type="project" value="UniProtKB-EC"/>
</dbReference>
<dbReference type="GO" id="GO:0050661">
    <property type="term" value="F:NADP binding"/>
    <property type="evidence" value="ECO:0007669"/>
    <property type="project" value="InterPro"/>
</dbReference>
<dbReference type="GO" id="GO:0006730">
    <property type="term" value="P:one-carbon metabolic process"/>
    <property type="evidence" value="ECO:0007669"/>
    <property type="project" value="UniProtKB-KW"/>
</dbReference>
<keyword evidence="4" id="KW-0554">One-carbon metabolism</keyword>
<sequence length="174" mass="19320">MSTRPLLTLIAVVSADGFISTGTGVPWRLPRDQEHFRSITRGHWLLLGRRTYEEMLGWFKDHHPLVLTRSMGYVPACGERVSNVEEALRLAGAGGAQELIVCGGGDAYAAAMPHADRLILTHVNANLKSGVPFPKVDPILWQMTEREDFPPDAMHEFGMRFAKYARRSPPAAQL</sequence>
<evidence type="ECO:0000256" key="6">
    <source>
        <dbReference type="ARBA" id="ARBA00023002"/>
    </source>
</evidence>